<proteinExistence type="predicted"/>
<gene>
    <name evidence="2" type="ORF">CALMAC_LOCUS66</name>
</gene>
<protein>
    <submittedName>
        <fullName evidence="2">Uncharacterized protein</fullName>
    </submittedName>
</protein>
<sequence>MDDDILEQSPGADYDGQTNMSQSQSESSLRNKIGMSSPLSNSTKDLVLSPLSKLAKGMQNISVHLDPRKLSGQVTIFLHANSFICFK</sequence>
<accession>A0A653BE47</accession>
<reference evidence="2 3" key="1">
    <citation type="submission" date="2019-01" db="EMBL/GenBank/DDBJ databases">
        <authorList>
            <person name="Sayadi A."/>
        </authorList>
    </citation>
    <scope>NUCLEOTIDE SEQUENCE [LARGE SCALE GENOMIC DNA]</scope>
</reference>
<organism evidence="2 3">
    <name type="scientific">Callosobruchus maculatus</name>
    <name type="common">Southern cowpea weevil</name>
    <name type="synonym">Pulse bruchid</name>
    <dbReference type="NCBI Taxonomy" id="64391"/>
    <lineage>
        <taxon>Eukaryota</taxon>
        <taxon>Metazoa</taxon>
        <taxon>Ecdysozoa</taxon>
        <taxon>Arthropoda</taxon>
        <taxon>Hexapoda</taxon>
        <taxon>Insecta</taxon>
        <taxon>Pterygota</taxon>
        <taxon>Neoptera</taxon>
        <taxon>Endopterygota</taxon>
        <taxon>Coleoptera</taxon>
        <taxon>Polyphaga</taxon>
        <taxon>Cucujiformia</taxon>
        <taxon>Chrysomeloidea</taxon>
        <taxon>Chrysomelidae</taxon>
        <taxon>Bruchinae</taxon>
        <taxon>Bruchini</taxon>
        <taxon>Callosobruchus</taxon>
    </lineage>
</organism>
<keyword evidence="3" id="KW-1185">Reference proteome</keyword>
<evidence type="ECO:0000313" key="3">
    <source>
        <dbReference type="Proteomes" id="UP000410492"/>
    </source>
</evidence>
<dbReference type="Proteomes" id="UP000410492">
    <property type="component" value="Unassembled WGS sequence"/>
</dbReference>
<feature type="compositionally biased region" description="Polar residues" evidence="1">
    <location>
        <begin position="16"/>
        <end position="30"/>
    </location>
</feature>
<name>A0A653BE47_CALMS</name>
<feature type="non-terminal residue" evidence="2">
    <location>
        <position position="87"/>
    </location>
</feature>
<dbReference type="AlphaFoldDB" id="A0A653BE47"/>
<dbReference type="EMBL" id="CAACVG010000107">
    <property type="protein sequence ID" value="VEN33544.1"/>
    <property type="molecule type" value="Genomic_DNA"/>
</dbReference>
<evidence type="ECO:0000256" key="1">
    <source>
        <dbReference type="SAM" id="MobiDB-lite"/>
    </source>
</evidence>
<dbReference type="OrthoDB" id="405996at2759"/>
<evidence type="ECO:0000313" key="2">
    <source>
        <dbReference type="EMBL" id="VEN33544.1"/>
    </source>
</evidence>
<feature type="region of interest" description="Disordered" evidence="1">
    <location>
        <begin position="1"/>
        <end position="44"/>
    </location>
</feature>